<dbReference type="GO" id="GO:0015562">
    <property type="term" value="F:efflux transmembrane transporter activity"/>
    <property type="evidence" value="ECO:0007669"/>
    <property type="project" value="TreeGrafter"/>
</dbReference>
<dbReference type="EMBL" id="BMKA01000004">
    <property type="protein sequence ID" value="GGA27484.1"/>
    <property type="molecule type" value="Genomic_DNA"/>
</dbReference>
<dbReference type="Gene3D" id="2.40.420.20">
    <property type="match status" value="1"/>
</dbReference>
<dbReference type="InterPro" id="IPR006143">
    <property type="entry name" value="RND_pump_MFP"/>
</dbReference>
<protein>
    <submittedName>
        <fullName evidence="4">Hemolysin D</fullName>
    </submittedName>
</protein>
<dbReference type="SUPFAM" id="SSF111369">
    <property type="entry name" value="HlyD-like secretion proteins"/>
    <property type="match status" value="1"/>
</dbReference>
<keyword evidence="2" id="KW-0732">Signal</keyword>
<dbReference type="RefSeq" id="WP_188677272.1">
    <property type="nucleotide sequence ID" value="NZ_BMKA01000004.1"/>
</dbReference>
<evidence type="ECO:0000313" key="4">
    <source>
        <dbReference type="EMBL" id="GGA27484.1"/>
    </source>
</evidence>
<evidence type="ECO:0000259" key="3">
    <source>
        <dbReference type="Pfam" id="PF25917"/>
    </source>
</evidence>
<evidence type="ECO:0000256" key="1">
    <source>
        <dbReference type="ARBA" id="ARBA00009477"/>
    </source>
</evidence>
<gene>
    <name evidence="4" type="ORF">GCM10011498_30700</name>
</gene>
<keyword evidence="5" id="KW-1185">Reference proteome</keyword>
<proteinExistence type="inferred from homology"/>
<comment type="similarity">
    <text evidence="1">Belongs to the membrane fusion protein (MFP) (TC 8.A.1) family.</text>
</comment>
<dbReference type="PANTHER" id="PTHR30469">
    <property type="entry name" value="MULTIDRUG RESISTANCE PROTEIN MDTA"/>
    <property type="match status" value="1"/>
</dbReference>
<dbReference type="AlphaFoldDB" id="A0A916VRU1"/>
<evidence type="ECO:0000256" key="2">
    <source>
        <dbReference type="SAM" id="SignalP"/>
    </source>
</evidence>
<dbReference type="Gene3D" id="1.10.287.470">
    <property type="entry name" value="Helix hairpin bin"/>
    <property type="match status" value="1"/>
</dbReference>
<reference evidence="4" key="1">
    <citation type="journal article" date="2014" name="Int. J. Syst. Evol. Microbiol.">
        <title>Complete genome sequence of Corynebacterium casei LMG S-19264T (=DSM 44701T), isolated from a smear-ripened cheese.</title>
        <authorList>
            <consortium name="US DOE Joint Genome Institute (JGI-PGF)"/>
            <person name="Walter F."/>
            <person name="Albersmeier A."/>
            <person name="Kalinowski J."/>
            <person name="Ruckert C."/>
        </authorList>
    </citation>
    <scope>NUCLEOTIDE SEQUENCE</scope>
    <source>
        <strain evidence="4">CGMCC 1.15880</strain>
    </source>
</reference>
<feature type="domain" description="Multidrug resistance protein MdtA-like barrel-sandwich hybrid" evidence="3">
    <location>
        <begin position="56"/>
        <end position="177"/>
    </location>
</feature>
<dbReference type="InterPro" id="IPR058625">
    <property type="entry name" value="MdtA-like_BSH"/>
</dbReference>
<dbReference type="PANTHER" id="PTHR30469:SF20">
    <property type="entry name" value="EFFLUX RND TRANSPORTER PERIPLASMIC ADAPTOR SUBUNIT"/>
    <property type="match status" value="1"/>
</dbReference>
<reference evidence="4" key="2">
    <citation type="submission" date="2020-09" db="EMBL/GenBank/DDBJ databases">
        <authorList>
            <person name="Sun Q."/>
            <person name="Zhou Y."/>
        </authorList>
    </citation>
    <scope>NUCLEOTIDE SEQUENCE</scope>
    <source>
        <strain evidence="4">CGMCC 1.15880</strain>
    </source>
</reference>
<accession>A0A916VRU1</accession>
<dbReference type="Proteomes" id="UP000628017">
    <property type="component" value="Unassembled WGS sequence"/>
</dbReference>
<comment type="caution">
    <text evidence="4">The sequence shown here is derived from an EMBL/GenBank/DDBJ whole genome shotgun (WGS) entry which is preliminary data.</text>
</comment>
<dbReference type="Gene3D" id="2.40.30.170">
    <property type="match status" value="1"/>
</dbReference>
<name>A0A916VRU1_9RHOB</name>
<dbReference type="Pfam" id="PF25917">
    <property type="entry name" value="BSH_RND"/>
    <property type="match status" value="1"/>
</dbReference>
<evidence type="ECO:0000313" key="5">
    <source>
        <dbReference type="Proteomes" id="UP000628017"/>
    </source>
</evidence>
<organism evidence="4 5">
    <name type="scientific">Neptunicoccus cionae</name>
    <dbReference type="NCBI Taxonomy" id="2035344"/>
    <lineage>
        <taxon>Bacteria</taxon>
        <taxon>Pseudomonadati</taxon>
        <taxon>Pseudomonadota</taxon>
        <taxon>Alphaproteobacteria</taxon>
        <taxon>Rhodobacterales</taxon>
        <taxon>Paracoccaceae</taxon>
        <taxon>Neptunicoccus</taxon>
    </lineage>
</organism>
<dbReference type="NCBIfam" id="TIGR01730">
    <property type="entry name" value="RND_mfp"/>
    <property type="match status" value="1"/>
</dbReference>
<dbReference type="Gene3D" id="2.40.50.100">
    <property type="match status" value="1"/>
</dbReference>
<dbReference type="GO" id="GO:1990281">
    <property type="term" value="C:efflux pump complex"/>
    <property type="evidence" value="ECO:0007669"/>
    <property type="project" value="TreeGrafter"/>
</dbReference>
<sequence length="350" mass="37706">MKSFVNRGILAAFLFPLFATMPMAQDGPVKLAKTITVTADHEGQTRQFFGHVVAKETVDLAFQVDGQIVEFPVTEGGTVAQGELIARLDVEPYKLARDQAQVQYDQAVRTFERLKKLQGETVSQVSVDDADTQLQITSIALRDAERSLCNANLVSPFDGLVASRNVAKFATVAAGTPVVRLHDMSDLRIEIAVPEVLFQYADQEDDIKLMAQFPSGETQYELAVREFNAETADIGQTYQITLGMAPPEDLLVLPGASVTVYATMPATDQAPVIPNSAVITDSAGNSRVMAFNPQDGDLGTVQSVSVTITPGPRGEVIVTSGLKEGQEIVASGANLLADGERVRRFTGFAR</sequence>
<feature type="signal peptide" evidence="2">
    <location>
        <begin position="1"/>
        <end position="24"/>
    </location>
</feature>
<feature type="chain" id="PRO_5037218182" evidence="2">
    <location>
        <begin position="25"/>
        <end position="350"/>
    </location>
</feature>